<proteinExistence type="predicted"/>
<gene>
    <name evidence="2" type="ORF">GCM10023336_62710</name>
</gene>
<dbReference type="PANTHER" id="PTHR45527:SF1">
    <property type="entry name" value="FATTY ACID SYNTHASE"/>
    <property type="match status" value="1"/>
</dbReference>
<organism evidence="2 3">
    <name type="scientific">Streptomyces similanensis</name>
    <dbReference type="NCBI Taxonomy" id="1274988"/>
    <lineage>
        <taxon>Bacteria</taxon>
        <taxon>Bacillati</taxon>
        <taxon>Actinomycetota</taxon>
        <taxon>Actinomycetes</taxon>
        <taxon>Kitasatosporales</taxon>
        <taxon>Streptomycetaceae</taxon>
        <taxon>Streptomyces</taxon>
    </lineage>
</organism>
<evidence type="ECO:0000313" key="3">
    <source>
        <dbReference type="Proteomes" id="UP001500124"/>
    </source>
</evidence>
<protein>
    <recommendedName>
        <fullName evidence="1">Condensation domain-containing protein</fullName>
    </recommendedName>
</protein>
<accession>A0ABP9LAP0</accession>
<reference evidence="3" key="1">
    <citation type="journal article" date="2019" name="Int. J. Syst. Evol. Microbiol.">
        <title>The Global Catalogue of Microorganisms (GCM) 10K type strain sequencing project: providing services to taxonomists for standard genome sequencing and annotation.</title>
        <authorList>
            <consortium name="The Broad Institute Genomics Platform"/>
            <consortium name="The Broad Institute Genome Sequencing Center for Infectious Disease"/>
            <person name="Wu L."/>
            <person name="Ma J."/>
        </authorList>
    </citation>
    <scope>NUCLEOTIDE SEQUENCE [LARGE SCALE GENOMIC DNA]</scope>
    <source>
        <strain evidence="3">JCM 18410</strain>
    </source>
</reference>
<dbReference type="Pfam" id="PF00668">
    <property type="entry name" value="Condensation"/>
    <property type="match status" value="1"/>
</dbReference>
<dbReference type="InterPro" id="IPR023213">
    <property type="entry name" value="CAT-like_dom_sf"/>
</dbReference>
<dbReference type="Gene3D" id="3.30.559.10">
    <property type="entry name" value="Chloramphenicol acetyltransferase-like domain"/>
    <property type="match status" value="1"/>
</dbReference>
<dbReference type="RefSeq" id="WP_345671408.1">
    <property type="nucleotide sequence ID" value="NZ_BAABKC010000111.1"/>
</dbReference>
<comment type="caution">
    <text evidence="2">The sequence shown here is derived from an EMBL/GenBank/DDBJ whole genome shotgun (WGS) entry which is preliminary data.</text>
</comment>
<dbReference type="Proteomes" id="UP001500124">
    <property type="component" value="Unassembled WGS sequence"/>
</dbReference>
<dbReference type="PANTHER" id="PTHR45527">
    <property type="entry name" value="NONRIBOSOMAL PEPTIDE SYNTHETASE"/>
    <property type="match status" value="1"/>
</dbReference>
<name>A0ABP9LAP0_9ACTN</name>
<dbReference type="EMBL" id="BAABKC010000111">
    <property type="protein sequence ID" value="GAA5074527.1"/>
    <property type="molecule type" value="Genomic_DNA"/>
</dbReference>
<evidence type="ECO:0000313" key="2">
    <source>
        <dbReference type="EMBL" id="GAA5074527.1"/>
    </source>
</evidence>
<sequence>MIQLPVEEAEIDPGHAHTWHLSFPHDPAAPAARLPTSYNQAVHLAAAWAAHAANRPVTTFAIACSFDLPSRLDLPALEAALLHLVQRHEVLRTRCRPTAWGVSVHGCAPTRAHLEHVEAGPLTSRASTRAHLHQLLRQVNPITGPLVVMGAVVRERSATVHIVYDHLVADVLSAPITVADLTRAYEDLTHHRRPDPTPAGSFWDFARQERTYNQALRATDEQLRHWRDFTTGQTPFLPAFPLALGVQPGHRYPPVNRTRNLLAAHLTQRVETACRASGGTLLTGLLAATAASVRDEGGPDTFRALMPINRRGPGQHSHSLGWFVSAVPIAIPAPRHASTDALMARAGQGYEAARRQAAVQSARAQQLLGHADDTATDDRPALFFSYLDFRTVPGAEHPTNRAARVHLWYPASNGTFFWFHRNHSGLHLNTLHADTPLARRTVGCLVRRLTRRLRILASA</sequence>
<dbReference type="InterPro" id="IPR001242">
    <property type="entry name" value="Condensation_dom"/>
</dbReference>
<dbReference type="SUPFAM" id="SSF52777">
    <property type="entry name" value="CoA-dependent acyltransferases"/>
    <property type="match status" value="2"/>
</dbReference>
<feature type="domain" description="Condensation" evidence="1">
    <location>
        <begin position="48"/>
        <end position="393"/>
    </location>
</feature>
<keyword evidence="3" id="KW-1185">Reference proteome</keyword>
<evidence type="ECO:0000259" key="1">
    <source>
        <dbReference type="Pfam" id="PF00668"/>
    </source>
</evidence>
<dbReference type="Gene3D" id="3.30.559.30">
    <property type="entry name" value="Nonribosomal peptide synthetase, condensation domain"/>
    <property type="match status" value="1"/>
</dbReference>